<name>A0A0C3EGY7_9AGAM</name>
<comment type="subcellular location">
    <subcellularLocation>
        <location evidence="3">Nucleus</location>
    </subcellularLocation>
</comment>
<comment type="similarity">
    <text evidence="2">Belongs to the IWS1 family.</text>
</comment>
<comment type="function">
    <text evidence="1">Transcription factor involved in RNA polymerase II transcription regulation. May function in both SPT15/TBP post-recruitment and recruitment steps of transcription.</text>
</comment>
<dbReference type="InterPro" id="IPR051037">
    <property type="entry name" value="RNAPII_TF_IWS1"/>
</dbReference>
<dbReference type="EMBL" id="KN822012">
    <property type="protein sequence ID" value="KIM67554.1"/>
    <property type="molecule type" value="Genomic_DNA"/>
</dbReference>
<dbReference type="HOGENOM" id="CLU_045275_2_0_1"/>
<evidence type="ECO:0000256" key="4">
    <source>
        <dbReference type="SAM" id="MobiDB-lite"/>
    </source>
</evidence>
<feature type="region of interest" description="Disordered" evidence="4">
    <location>
        <begin position="1"/>
        <end position="99"/>
    </location>
</feature>
<evidence type="ECO:0000313" key="7">
    <source>
        <dbReference type="Proteomes" id="UP000053989"/>
    </source>
</evidence>
<dbReference type="PANTHER" id="PTHR46010:SF1">
    <property type="entry name" value="PROTEIN IWS1 HOMOLOG"/>
    <property type="match status" value="1"/>
</dbReference>
<gene>
    <name evidence="6" type="ORF">SCLCIDRAFT_107621</name>
</gene>
<keyword evidence="3" id="KW-0539">Nucleus</keyword>
<keyword evidence="7" id="KW-1185">Reference proteome</keyword>
<evidence type="ECO:0000313" key="6">
    <source>
        <dbReference type="EMBL" id="KIM67554.1"/>
    </source>
</evidence>
<accession>A0A0C3EGY7</accession>
<evidence type="ECO:0000256" key="3">
    <source>
        <dbReference type="PROSITE-ProRule" id="PRU00649"/>
    </source>
</evidence>
<protein>
    <recommendedName>
        <fullName evidence="5">TFIIS N-terminal domain-containing protein</fullName>
    </recommendedName>
</protein>
<dbReference type="Pfam" id="PF08711">
    <property type="entry name" value="Med26"/>
    <property type="match status" value="1"/>
</dbReference>
<dbReference type="PANTHER" id="PTHR46010">
    <property type="entry name" value="PROTEIN IWS1 HOMOLOG"/>
    <property type="match status" value="1"/>
</dbReference>
<reference evidence="6 7" key="1">
    <citation type="submission" date="2014-04" db="EMBL/GenBank/DDBJ databases">
        <authorList>
            <consortium name="DOE Joint Genome Institute"/>
            <person name="Kuo A."/>
            <person name="Kohler A."/>
            <person name="Nagy L.G."/>
            <person name="Floudas D."/>
            <person name="Copeland A."/>
            <person name="Barry K.W."/>
            <person name="Cichocki N."/>
            <person name="Veneault-Fourrey C."/>
            <person name="LaButti K."/>
            <person name="Lindquist E.A."/>
            <person name="Lipzen A."/>
            <person name="Lundell T."/>
            <person name="Morin E."/>
            <person name="Murat C."/>
            <person name="Sun H."/>
            <person name="Tunlid A."/>
            <person name="Henrissat B."/>
            <person name="Grigoriev I.V."/>
            <person name="Hibbett D.S."/>
            <person name="Martin F."/>
            <person name="Nordberg H.P."/>
            <person name="Cantor M.N."/>
            <person name="Hua S.X."/>
        </authorList>
    </citation>
    <scope>NUCLEOTIDE SEQUENCE [LARGE SCALE GENOMIC DNA]</scope>
    <source>
        <strain evidence="6 7">Foug A</strain>
    </source>
</reference>
<dbReference type="InterPro" id="IPR017923">
    <property type="entry name" value="TFIIS_N"/>
</dbReference>
<evidence type="ECO:0000259" key="5">
    <source>
        <dbReference type="PROSITE" id="PS51319"/>
    </source>
</evidence>
<dbReference type="InParanoid" id="A0A0C3EGY7"/>
<dbReference type="GO" id="GO:0016973">
    <property type="term" value="P:poly(A)+ mRNA export from nucleus"/>
    <property type="evidence" value="ECO:0007669"/>
    <property type="project" value="TreeGrafter"/>
</dbReference>
<dbReference type="PROSITE" id="PS51319">
    <property type="entry name" value="TFIIS_N"/>
    <property type="match status" value="1"/>
</dbReference>
<evidence type="ECO:0000256" key="2">
    <source>
        <dbReference type="ARBA" id="ARBA00037992"/>
    </source>
</evidence>
<proteinExistence type="inferred from homology"/>
<dbReference type="GO" id="GO:0005634">
    <property type="term" value="C:nucleus"/>
    <property type="evidence" value="ECO:0007669"/>
    <property type="project" value="UniProtKB-SubCell"/>
</dbReference>
<dbReference type="STRING" id="1036808.A0A0C3EGY7"/>
<evidence type="ECO:0000256" key="1">
    <source>
        <dbReference type="ARBA" id="ARBA00037349"/>
    </source>
</evidence>
<dbReference type="Gene3D" id="1.20.930.10">
    <property type="entry name" value="Conserved domain common to transcription factors TFIIS, elongin A, CRSP70"/>
    <property type="match status" value="1"/>
</dbReference>
<feature type="compositionally biased region" description="Polar residues" evidence="4">
    <location>
        <begin position="1"/>
        <end position="10"/>
    </location>
</feature>
<dbReference type="Proteomes" id="UP000053989">
    <property type="component" value="Unassembled WGS sequence"/>
</dbReference>
<dbReference type="InterPro" id="IPR035441">
    <property type="entry name" value="TFIIS/LEDGF_dom_sf"/>
</dbReference>
<feature type="domain" description="TFIIS N-terminal" evidence="5">
    <location>
        <begin position="187"/>
        <end position="265"/>
    </location>
</feature>
<sequence length="361" mass="41923">MQQLTRAQNQDDLERDIFDIPQHRQRQQQRTAIEEDAFGSSAESSDGYQELSKVQPKRRAKRRPDTERARPTQKKRKLKELTEEDLNDLPPEQANKLRMDMRFDAILKSKKSSRPKKRKNEDDVLDRYADEEVSRLREAMLNAAADDEQANRDKLPATNKLRLLPQVMEVLRKQSLSQSIMDNNLLEGVRRWLEPLPDRSLPALNIQRDFFPVLKKMEYIDGPVLKESGLGRIVLFYTKCKRVTADIQRIANDLVSTWSRPIIKRSASYRDRVIPVAQEYGTERTNERLNAILARAKEGEKNRIRKNAVMIPQRELGSYTVAPQATAGIMKNNPAVENDVIRRKHNNERLKTLSRKMTSRA</sequence>
<dbReference type="FunCoup" id="A0A0C3EGY7">
    <property type="interactions" value="308"/>
</dbReference>
<dbReference type="OrthoDB" id="21124at2759"/>
<dbReference type="AlphaFoldDB" id="A0A0C3EGY7"/>
<reference evidence="7" key="2">
    <citation type="submission" date="2015-01" db="EMBL/GenBank/DDBJ databases">
        <title>Evolutionary Origins and Diversification of the Mycorrhizal Mutualists.</title>
        <authorList>
            <consortium name="DOE Joint Genome Institute"/>
            <consortium name="Mycorrhizal Genomics Consortium"/>
            <person name="Kohler A."/>
            <person name="Kuo A."/>
            <person name="Nagy L.G."/>
            <person name="Floudas D."/>
            <person name="Copeland A."/>
            <person name="Barry K.W."/>
            <person name="Cichocki N."/>
            <person name="Veneault-Fourrey C."/>
            <person name="LaButti K."/>
            <person name="Lindquist E.A."/>
            <person name="Lipzen A."/>
            <person name="Lundell T."/>
            <person name="Morin E."/>
            <person name="Murat C."/>
            <person name="Riley R."/>
            <person name="Ohm R."/>
            <person name="Sun H."/>
            <person name="Tunlid A."/>
            <person name="Henrissat B."/>
            <person name="Grigoriev I.V."/>
            <person name="Hibbett D.S."/>
            <person name="Martin F."/>
        </authorList>
    </citation>
    <scope>NUCLEOTIDE SEQUENCE [LARGE SCALE GENOMIC DNA]</scope>
    <source>
        <strain evidence="7">Foug A</strain>
    </source>
</reference>
<organism evidence="6 7">
    <name type="scientific">Scleroderma citrinum Foug A</name>
    <dbReference type="NCBI Taxonomy" id="1036808"/>
    <lineage>
        <taxon>Eukaryota</taxon>
        <taxon>Fungi</taxon>
        <taxon>Dikarya</taxon>
        <taxon>Basidiomycota</taxon>
        <taxon>Agaricomycotina</taxon>
        <taxon>Agaricomycetes</taxon>
        <taxon>Agaricomycetidae</taxon>
        <taxon>Boletales</taxon>
        <taxon>Sclerodermatineae</taxon>
        <taxon>Sclerodermataceae</taxon>
        <taxon>Scleroderma</taxon>
    </lineage>
</organism>